<reference evidence="1" key="1">
    <citation type="submission" date="2022-06" db="EMBL/GenBank/DDBJ databases">
        <title>Phylogenomic reconstructions and comparative analyses of Kickxellomycotina fungi.</title>
        <authorList>
            <person name="Reynolds N.K."/>
            <person name="Stajich J.E."/>
            <person name="Barry K."/>
            <person name="Grigoriev I.V."/>
            <person name="Crous P."/>
            <person name="Smith M.E."/>
        </authorList>
    </citation>
    <scope>NUCLEOTIDE SEQUENCE</scope>
    <source>
        <strain evidence="1">RSA 2271</strain>
    </source>
</reference>
<feature type="non-terminal residue" evidence="1">
    <location>
        <position position="1"/>
    </location>
</feature>
<gene>
    <name evidence="1" type="ORF">EV182_008668</name>
</gene>
<name>A0ACC1HLN5_9FUNG</name>
<evidence type="ECO:0000313" key="2">
    <source>
        <dbReference type="Proteomes" id="UP001145114"/>
    </source>
</evidence>
<dbReference type="EMBL" id="JAMZIH010004632">
    <property type="protein sequence ID" value="KAJ1676197.1"/>
    <property type="molecule type" value="Genomic_DNA"/>
</dbReference>
<sequence>LQDEIKFTVEYENGDWSGLHAILLEQYDLLNQPHYYQDLYELTEEKWLLENIPKKMNRFTYLQRRAHGQDYDDERKTQRYLEALPDEL</sequence>
<organism evidence="1 2">
    <name type="scientific">Spiromyces aspiralis</name>
    <dbReference type="NCBI Taxonomy" id="68401"/>
    <lineage>
        <taxon>Eukaryota</taxon>
        <taxon>Fungi</taxon>
        <taxon>Fungi incertae sedis</taxon>
        <taxon>Zoopagomycota</taxon>
        <taxon>Kickxellomycotina</taxon>
        <taxon>Kickxellomycetes</taxon>
        <taxon>Kickxellales</taxon>
        <taxon>Kickxellaceae</taxon>
        <taxon>Spiromyces</taxon>
    </lineage>
</organism>
<protein>
    <submittedName>
        <fullName evidence="1">Uncharacterized protein</fullName>
    </submittedName>
</protein>
<evidence type="ECO:0000313" key="1">
    <source>
        <dbReference type="EMBL" id="KAJ1676197.1"/>
    </source>
</evidence>
<feature type="non-terminal residue" evidence="1">
    <location>
        <position position="88"/>
    </location>
</feature>
<dbReference type="Proteomes" id="UP001145114">
    <property type="component" value="Unassembled WGS sequence"/>
</dbReference>
<comment type="caution">
    <text evidence="1">The sequence shown here is derived from an EMBL/GenBank/DDBJ whole genome shotgun (WGS) entry which is preliminary data.</text>
</comment>
<keyword evidence="2" id="KW-1185">Reference proteome</keyword>
<proteinExistence type="predicted"/>
<accession>A0ACC1HLN5</accession>